<keyword evidence="3" id="KW-1185">Reference proteome</keyword>
<reference evidence="2" key="1">
    <citation type="journal article" date="2020" name="G3 (Bethesda)">
        <title>High-Quality Assemblies for Three Invasive Social Wasps from the &lt;i&gt;Vespula&lt;/i&gt; Genus.</title>
        <authorList>
            <person name="Harrop T.W.R."/>
            <person name="Guhlin J."/>
            <person name="McLaughlin G.M."/>
            <person name="Permina E."/>
            <person name="Stockwell P."/>
            <person name="Gilligan J."/>
            <person name="Le Lec M.F."/>
            <person name="Gruber M.A.M."/>
            <person name="Quinn O."/>
            <person name="Lovegrove M."/>
            <person name="Duncan E.J."/>
            <person name="Remnant E.J."/>
            <person name="Van Eeckhoven J."/>
            <person name="Graham B."/>
            <person name="Knapp R.A."/>
            <person name="Langford K.W."/>
            <person name="Kronenberg Z."/>
            <person name="Press M.O."/>
            <person name="Eacker S.M."/>
            <person name="Wilson-Rankin E.E."/>
            <person name="Purcell J."/>
            <person name="Lester P.J."/>
            <person name="Dearden P.K."/>
        </authorList>
    </citation>
    <scope>NUCLEOTIDE SEQUENCE</scope>
    <source>
        <strain evidence="2">Volc-1</strain>
    </source>
</reference>
<dbReference type="Proteomes" id="UP000600918">
    <property type="component" value="Unassembled WGS sequence"/>
</dbReference>
<name>A0A834UGT3_VESPE</name>
<feature type="region of interest" description="Disordered" evidence="1">
    <location>
        <begin position="80"/>
        <end position="114"/>
    </location>
</feature>
<evidence type="ECO:0000313" key="2">
    <source>
        <dbReference type="EMBL" id="KAF7438815.1"/>
    </source>
</evidence>
<protein>
    <submittedName>
        <fullName evidence="2">Uncharacterized protein</fullName>
    </submittedName>
</protein>
<evidence type="ECO:0000256" key="1">
    <source>
        <dbReference type="SAM" id="MobiDB-lite"/>
    </source>
</evidence>
<proteinExistence type="predicted"/>
<organism evidence="2 3">
    <name type="scientific">Vespula pensylvanica</name>
    <name type="common">Western yellow jacket</name>
    <name type="synonym">Wasp</name>
    <dbReference type="NCBI Taxonomy" id="30213"/>
    <lineage>
        <taxon>Eukaryota</taxon>
        <taxon>Metazoa</taxon>
        <taxon>Ecdysozoa</taxon>
        <taxon>Arthropoda</taxon>
        <taxon>Hexapoda</taxon>
        <taxon>Insecta</taxon>
        <taxon>Pterygota</taxon>
        <taxon>Neoptera</taxon>
        <taxon>Endopterygota</taxon>
        <taxon>Hymenoptera</taxon>
        <taxon>Apocrita</taxon>
        <taxon>Aculeata</taxon>
        <taxon>Vespoidea</taxon>
        <taxon>Vespidae</taxon>
        <taxon>Vespinae</taxon>
        <taxon>Vespula</taxon>
    </lineage>
</organism>
<dbReference type="EMBL" id="JACSDY010000001">
    <property type="protein sequence ID" value="KAF7438815.1"/>
    <property type="molecule type" value="Genomic_DNA"/>
</dbReference>
<accession>A0A834UGT3</accession>
<evidence type="ECO:0000313" key="3">
    <source>
        <dbReference type="Proteomes" id="UP000600918"/>
    </source>
</evidence>
<feature type="compositionally biased region" description="Basic and acidic residues" evidence="1">
    <location>
        <begin position="103"/>
        <end position="114"/>
    </location>
</feature>
<feature type="compositionally biased region" description="Basic and acidic residues" evidence="1">
    <location>
        <begin position="80"/>
        <end position="91"/>
    </location>
</feature>
<comment type="caution">
    <text evidence="2">The sequence shown here is derived from an EMBL/GenBank/DDBJ whole genome shotgun (WGS) entry which is preliminary data.</text>
</comment>
<gene>
    <name evidence="2" type="ORF">H0235_001206</name>
</gene>
<sequence length="114" mass="12838">MLITVKRESGKTLMRVFLWLVRRVSSFTGNADGNGDGYCFASAIKAAHKVQILRALSKDKKICHLIGEYESSCDRIPVREASKKKGGKKSDGITQRTSVRRARQGERRSMITFF</sequence>
<dbReference type="AlphaFoldDB" id="A0A834UGT3"/>